<protein>
    <submittedName>
        <fullName evidence="3">Putative leucine-rich repeat domain, L domain-containing protein</fullName>
    </submittedName>
</protein>
<reference evidence="3 4" key="1">
    <citation type="journal article" date="2018" name="Nat. Genet.">
        <title>The Rosa genome provides new insights in the design of modern roses.</title>
        <authorList>
            <person name="Bendahmane M."/>
        </authorList>
    </citation>
    <scope>NUCLEOTIDE SEQUENCE [LARGE SCALE GENOMIC DNA]</scope>
    <source>
        <strain evidence="4">cv. Old Blush</strain>
    </source>
</reference>
<dbReference type="Gramene" id="PRQ35504">
    <property type="protein sequence ID" value="PRQ35504"/>
    <property type="gene ID" value="RchiOBHm_Chr5g0080761"/>
</dbReference>
<evidence type="ECO:0000313" key="3">
    <source>
        <dbReference type="EMBL" id="PRQ35504.1"/>
    </source>
</evidence>
<sequence length="183" mass="20701">MQKRLQRLETITVVNCSSLEGIFEVGRSTVNEGMQINDTKDFKQSCQGFQNLTELVVRSCGSLRYLLTPSIFRGLVKLRSLSIRSCKKIEAIVAADEGEETENESMLPQLYYLSLLDLPNLESFSQGKYNFDWPLVQGISILNCNKMNAFCSGSLSIRRKVSIYVSHSSENLKQELNESKKKS</sequence>
<keyword evidence="1" id="KW-0611">Plant defense</keyword>
<proteinExistence type="predicted"/>
<name>A0A2P6QMU5_ROSCH</name>
<dbReference type="AlphaFoldDB" id="A0A2P6QMU5"/>
<evidence type="ECO:0000259" key="2">
    <source>
        <dbReference type="Pfam" id="PF23247"/>
    </source>
</evidence>
<dbReference type="InterPro" id="IPR032675">
    <property type="entry name" value="LRR_dom_sf"/>
</dbReference>
<keyword evidence="4" id="KW-1185">Reference proteome</keyword>
<evidence type="ECO:0000256" key="1">
    <source>
        <dbReference type="ARBA" id="ARBA00022821"/>
    </source>
</evidence>
<dbReference type="EMBL" id="PDCK01000043">
    <property type="protein sequence ID" value="PRQ35504.1"/>
    <property type="molecule type" value="Genomic_DNA"/>
</dbReference>
<dbReference type="Gene3D" id="3.80.10.10">
    <property type="entry name" value="Ribonuclease Inhibitor"/>
    <property type="match status" value="1"/>
</dbReference>
<gene>
    <name evidence="3" type="ORF">RchiOBHm_Chr5g0080761</name>
</gene>
<evidence type="ECO:0000313" key="4">
    <source>
        <dbReference type="Proteomes" id="UP000238479"/>
    </source>
</evidence>
<comment type="caution">
    <text evidence="3">The sequence shown here is derived from an EMBL/GenBank/DDBJ whole genome shotgun (WGS) entry which is preliminary data.</text>
</comment>
<dbReference type="InterPro" id="IPR057135">
    <property type="entry name" value="At4g27190-like_LRR"/>
</dbReference>
<accession>A0A2P6QMU5</accession>
<dbReference type="Pfam" id="PF23247">
    <property type="entry name" value="LRR_RPS2"/>
    <property type="match status" value="1"/>
</dbReference>
<dbReference type="InterPro" id="IPR050905">
    <property type="entry name" value="Plant_NBS-LRR"/>
</dbReference>
<feature type="domain" description="Disease resistance protein At4g27190-like leucine-rich repeats" evidence="2">
    <location>
        <begin position="47"/>
        <end position="149"/>
    </location>
</feature>
<dbReference type="PANTHER" id="PTHR33463">
    <property type="entry name" value="NB-ARC DOMAIN-CONTAINING PROTEIN-RELATED"/>
    <property type="match status" value="1"/>
</dbReference>
<dbReference type="OMA" id="EGMQIND"/>
<dbReference type="PANTHER" id="PTHR33463:SF209">
    <property type="entry name" value="DISEASE RESISTANCE PROTEIN RPS2-LIKE"/>
    <property type="match status" value="1"/>
</dbReference>
<dbReference type="Proteomes" id="UP000238479">
    <property type="component" value="Chromosome 5"/>
</dbReference>
<organism evidence="3 4">
    <name type="scientific">Rosa chinensis</name>
    <name type="common">China rose</name>
    <dbReference type="NCBI Taxonomy" id="74649"/>
    <lineage>
        <taxon>Eukaryota</taxon>
        <taxon>Viridiplantae</taxon>
        <taxon>Streptophyta</taxon>
        <taxon>Embryophyta</taxon>
        <taxon>Tracheophyta</taxon>
        <taxon>Spermatophyta</taxon>
        <taxon>Magnoliopsida</taxon>
        <taxon>eudicotyledons</taxon>
        <taxon>Gunneridae</taxon>
        <taxon>Pentapetalae</taxon>
        <taxon>rosids</taxon>
        <taxon>fabids</taxon>
        <taxon>Rosales</taxon>
        <taxon>Rosaceae</taxon>
        <taxon>Rosoideae</taxon>
        <taxon>Rosoideae incertae sedis</taxon>
        <taxon>Rosa</taxon>
    </lineage>
</organism>
<dbReference type="SUPFAM" id="SSF52047">
    <property type="entry name" value="RNI-like"/>
    <property type="match status" value="1"/>
</dbReference>